<keyword evidence="3" id="KW-0238">DNA-binding</keyword>
<dbReference type="PRINTS" id="PR00039">
    <property type="entry name" value="HTHLYSR"/>
</dbReference>
<dbReference type="Proteomes" id="UP001197378">
    <property type="component" value="Unassembled WGS sequence"/>
</dbReference>
<dbReference type="InterPro" id="IPR036390">
    <property type="entry name" value="WH_DNA-bd_sf"/>
</dbReference>
<dbReference type="EMBL" id="JAAXYO010000196">
    <property type="protein sequence ID" value="MBU2789331.1"/>
    <property type="molecule type" value="Genomic_DNA"/>
</dbReference>
<dbReference type="Pfam" id="PF00126">
    <property type="entry name" value="HTH_1"/>
    <property type="match status" value="1"/>
</dbReference>
<keyword evidence="2" id="KW-0805">Transcription regulation</keyword>
<evidence type="ECO:0000256" key="4">
    <source>
        <dbReference type="ARBA" id="ARBA00023163"/>
    </source>
</evidence>
<feature type="domain" description="HTH lysR-type" evidence="5">
    <location>
        <begin position="5"/>
        <end position="62"/>
    </location>
</feature>
<dbReference type="SUPFAM" id="SSF53850">
    <property type="entry name" value="Periplasmic binding protein-like II"/>
    <property type="match status" value="1"/>
</dbReference>
<dbReference type="AlphaFoldDB" id="A0AAE2YSB3"/>
<evidence type="ECO:0000256" key="3">
    <source>
        <dbReference type="ARBA" id="ARBA00023125"/>
    </source>
</evidence>
<evidence type="ECO:0000313" key="6">
    <source>
        <dbReference type="EMBL" id="MBU2789331.1"/>
    </source>
</evidence>
<evidence type="ECO:0000256" key="1">
    <source>
        <dbReference type="ARBA" id="ARBA00009437"/>
    </source>
</evidence>
<dbReference type="PANTHER" id="PTHR30126">
    <property type="entry name" value="HTH-TYPE TRANSCRIPTIONAL REGULATOR"/>
    <property type="match status" value="1"/>
</dbReference>
<keyword evidence="4" id="KW-0804">Transcription</keyword>
<dbReference type="GO" id="GO:0000976">
    <property type="term" value="F:transcription cis-regulatory region binding"/>
    <property type="evidence" value="ECO:0007669"/>
    <property type="project" value="TreeGrafter"/>
</dbReference>
<dbReference type="Pfam" id="PF03466">
    <property type="entry name" value="LysR_substrate"/>
    <property type="match status" value="1"/>
</dbReference>
<evidence type="ECO:0000259" key="5">
    <source>
        <dbReference type="PROSITE" id="PS50931"/>
    </source>
</evidence>
<comment type="similarity">
    <text evidence="1">Belongs to the LysR transcriptional regulatory family.</text>
</comment>
<dbReference type="InterPro" id="IPR036388">
    <property type="entry name" value="WH-like_DNA-bd_sf"/>
</dbReference>
<organism evidence="6 7">
    <name type="scientific">Igneacidithiobacillus copahuensis</name>
    <dbReference type="NCBI Taxonomy" id="2724909"/>
    <lineage>
        <taxon>Bacteria</taxon>
        <taxon>Pseudomonadati</taxon>
        <taxon>Pseudomonadota</taxon>
        <taxon>Acidithiobacillia</taxon>
        <taxon>Acidithiobacillales</taxon>
        <taxon>Acidithiobacillaceae</taxon>
        <taxon>Igneacidithiobacillus</taxon>
    </lineage>
</organism>
<evidence type="ECO:0000313" key="7">
    <source>
        <dbReference type="Proteomes" id="UP001197378"/>
    </source>
</evidence>
<comment type="caution">
    <text evidence="6">The sequence shown here is derived from an EMBL/GenBank/DDBJ whole genome shotgun (WGS) entry which is preliminary data.</text>
</comment>
<name>A0AAE2YSB3_9PROT</name>
<protein>
    <submittedName>
        <fullName evidence="6">LysR family transcriptional regulator</fullName>
    </submittedName>
</protein>
<gene>
    <name evidence="6" type="ORF">HFQ13_14165</name>
</gene>
<dbReference type="Gene3D" id="1.10.10.10">
    <property type="entry name" value="Winged helix-like DNA-binding domain superfamily/Winged helix DNA-binding domain"/>
    <property type="match status" value="1"/>
</dbReference>
<sequence length="298" mass="33366">MERRIDPSLLLIWAQAARAGNLHQAAERLFLTQPAISHRLKQLQERVGEPLYRRTHRGISPTPMGIALWRIGEHIEAALAEAESLCADSQGLLTGTVHMAASQSNAEVLLPRLLAEFHRDYPGIHLQVCALNSRQARQNKDEYDLVFVEDDVQLGEQGNWRLEILVKTEIGLMLPGQHPWAQEGSAIPLQVLEGKDLIWREPGSGIREAVQQAARRLDIDLAIRYEFSGHAAIREGVRSGLGLGFSSFYRSNLPDDLRLLHFDPPIPHRLAVLFREDANPATHTLLQSLRSHLRGADA</sequence>
<dbReference type="PROSITE" id="PS50931">
    <property type="entry name" value="HTH_LYSR"/>
    <property type="match status" value="1"/>
</dbReference>
<reference evidence="6" key="1">
    <citation type="journal article" date="2021" name="ISME J.">
        <title>Genomic evolution of the class Acidithiobacillia: deep-branching Proteobacteria living in extreme acidic conditions.</title>
        <authorList>
            <person name="Moya-Beltran A."/>
            <person name="Beard S."/>
            <person name="Rojas-Villalobos C."/>
            <person name="Issotta F."/>
            <person name="Gallardo Y."/>
            <person name="Ulloa R."/>
            <person name="Giaveno A."/>
            <person name="Degli Esposti M."/>
            <person name="Johnson D.B."/>
            <person name="Quatrini R."/>
        </authorList>
    </citation>
    <scope>NUCLEOTIDE SEQUENCE</scope>
    <source>
        <strain evidence="6">VAN18-1</strain>
    </source>
</reference>
<dbReference type="PANTHER" id="PTHR30126:SF39">
    <property type="entry name" value="HTH-TYPE TRANSCRIPTIONAL REGULATOR CYSL"/>
    <property type="match status" value="1"/>
</dbReference>
<dbReference type="GO" id="GO:0003700">
    <property type="term" value="F:DNA-binding transcription factor activity"/>
    <property type="evidence" value="ECO:0007669"/>
    <property type="project" value="InterPro"/>
</dbReference>
<proteinExistence type="inferred from homology"/>
<dbReference type="InterPro" id="IPR000847">
    <property type="entry name" value="LysR_HTH_N"/>
</dbReference>
<dbReference type="Gene3D" id="3.40.190.290">
    <property type="match status" value="1"/>
</dbReference>
<accession>A0AAE2YSB3</accession>
<evidence type="ECO:0000256" key="2">
    <source>
        <dbReference type="ARBA" id="ARBA00023015"/>
    </source>
</evidence>
<dbReference type="InterPro" id="IPR005119">
    <property type="entry name" value="LysR_subst-bd"/>
</dbReference>
<keyword evidence="7" id="KW-1185">Reference proteome</keyword>
<dbReference type="SUPFAM" id="SSF46785">
    <property type="entry name" value="Winged helix' DNA-binding domain"/>
    <property type="match status" value="1"/>
</dbReference>
<dbReference type="RefSeq" id="WP_215873247.1">
    <property type="nucleotide sequence ID" value="NZ_JAAXYO010000196.1"/>
</dbReference>